<feature type="compositionally biased region" description="Basic and acidic residues" evidence="1">
    <location>
        <begin position="34"/>
        <end position="46"/>
    </location>
</feature>
<name>A0A9P0M0E0_ACAOB</name>
<protein>
    <submittedName>
        <fullName evidence="2">Uncharacterized protein</fullName>
    </submittedName>
</protein>
<sequence length="126" mass="14737">MEEVLGAASAVSDINDGSRIRKRANKKQRRKRGKYQDPDPDLTKFKRACSHDNKPFQCQKVKISDKTMQDMKLCHMISVSTTARKRLVKNNPRQRTRAAIFFLKLRELDEQRQLKFVDFFYGSSGR</sequence>
<accession>A0A9P0M0E0</accession>
<feature type="region of interest" description="Disordered" evidence="1">
    <location>
        <begin position="1"/>
        <end position="46"/>
    </location>
</feature>
<keyword evidence="3" id="KW-1185">Reference proteome</keyword>
<evidence type="ECO:0000313" key="3">
    <source>
        <dbReference type="Proteomes" id="UP001152888"/>
    </source>
</evidence>
<dbReference type="Proteomes" id="UP001152888">
    <property type="component" value="Unassembled WGS sequence"/>
</dbReference>
<feature type="compositionally biased region" description="Basic residues" evidence="1">
    <location>
        <begin position="20"/>
        <end position="33"/>
    </location>
</feature>
<dbReference type="EMBL" id="CAKOFQ010007676">
    <property type="protein sequence ID" value="CAH2006185.1"/>
    <property type="molecule type" value="Genomic_DNA"/>
</dbReference>
<comment type="caution">
    <text evidence="2">The sequence shown here is derived from an EMBL/GenBank/DDBJ whole genome shotgun (WGS) entry which is preliminary data.</text>
</comment>
<proteinExistence type="predicted"/>
<gene>
    <name evidence="2" type="ORF">ACAOBT_LOCUS28965</name>
</gene>
<reference evidence="2" key="1">
    <citation type="submission" date="2022-03" db="EMBL/GenBank/DDBJ databases">
        <authorList>
            <person name="Sayadi A."/>
        </authorList>
    </citation>
    <scope>NUCLEOTIDE SEQUENCE</scope>
</reference>
<dbReference type="AlphaFoldDB" id="A0A9P0M0E0"/>
<dbReference type="OrthoDB" id="6779103at2759"/>
<evidence type="ECO:0000256" key="1">
    <source>
        <dbReference type="SAM" id="MobiDB-lite"/>
    </source>
</evidence>
<evidence type="ECO:0000313" key="2">
    <source>
        <dbReference type="EMBL" id="CAH2006185.1"/>
    </source>
</evidence>
<organism evidence="2 3">
    <name type="scientific">Acanthoscelides obtectus</name>
    <name type="common">Bean weevil</name>
    <name type="synonym">Bruchus obtectus</name>
    <dbReference type="NCBI Taxonomy" id="200917"/>
    <lineage>
        <taxon>Eukaryota</taxon>
        <taxon>Metazoa</taxon>
        <taxon>Ecdysozoa</taxon>
        <taxon>Arthropoda</taxon>
        <taxon>Hexapoda</taxon>
        <taxon>Insecta</taxon>
        <taxon>Pterygota</taxon>
        <taxon>Neoptera</taxon>
        <taxon>Endopterygota</taxon>
        <taxon>Coleoptera</taxon>
        <taxon>Polyphaga</taxon>
        <taxon>Cucujiformia</taxon>
        <taxon>Chrysomeloidea</taxon>
        <taxon>Chrysomelidae</taxon>
        <taxon>Bruchinae</taxon>
        <taxon>Bruchini</taxon>
        <taxon>Acanthoscelides</taxon>
    </lineage>
</organism>